<keyword evidence="4 9" id="KW-0547">Nucleotide-binding</keyword>
<evidence type="ECO:0000256" key="1">
    <source>
        <dbReference type="ARBA" id="ARBA00022490"/>
    </source>
</evidence>
<feature type="binding site" evidence="9">
    <location>
        <begin position="16"/>
        <end position="21"/>
    </location>
    <ligand>
        <name>ATP</name>
        <dbReference type="ChEBI" id="CHEBI:30616"/>
    </ligand>
</feature>
<evidence type="ECO:0000256" key="9">
    <source>
        <dbReference type="HAMAP-Rule" id="MF_00336"/>
    </source>
</evidence>
<evidence type="ECO:0000256" key="4">
    <source>
        <dbReference type="ARBA" id="ARBA00022741"/>
    </source>
</evidence>
<evidence type="ECO:0000256" key="5">
    <source>
        <dbReference type="ARBA" id="ARBA00022756"/>
    </source>
</evidence>
<dbReference type="PANTHER" id="PTHR43210">
    <property type="entry name" value="DETHIOBIOTIN SYNTHETASE"/>
    <property type="match status" value="1"/>
</dbReference>
<dbReference type="InterPro" id="IPR027417">
    <property type="entry name" value="P-loop_NTPase"/>
</dbReference>
<evidence type="ECO:0000313" key="10">
    <source>
        <dbReference type="EMBL" id="ADW16201.1"/>
    </source>
</evidence>
<dbReference type="EMBL" id="CP002364">
    <property type="protein sequence ID" value="ADW16201.1"/>
    <property type="molecule type" value="Genomic_DNA"/>
</dbReference>
<keyword evidence="11" id="KW-1185">Reference proteome</keyword>
<dbReference type="KEGG" id="dpr:Despr_0007"/>
<dbReference type="CDD" id="cd03109">
    <property type="entry name" value="DTBS"/>
    <property type="match status" value="1"/>
</dbReference>
<dbReference type="GO" id="GO:0005524">
    <property type="term" value="F:ATP binding"/>
    <property type="evidence" value="ECO:0007669"/>
    <property type="project" value="UniProtKB-UniRule"/>
</dbReference>
<dbReference type="Pfam" id="PF13500">
    <property type="entry name" value="AAA_26"/>
    <property type="match status" value="1"/>
</dbReference>
<feature type="binding site" evidence="9">
    <location>
        <position position="53"/>
    </location>
    <ligand>
        <name>ATP</name>
        <dbReference type="ChEBI" id="CHEBI:30616"/>
    </ligand>
</feature>
<name>A0A7U4DMH1_DESPD</name>
<feature type="binding site" evidence="9">
    <location>
        <position position="53"/>
    </location>
    <ligand>
        <name>Mg(2+)</name>
        <dbReference type="ChEBI" id="CHEBI:18420"/>
    </ligand>
</feature>
<dbReference type="GO" id="GO:0004141">
    <property type="term" value="F:dethiobiotin synthase activity"/>
    <property type="evidence" value="ECO:0007669"/>
    <property type="project" value="UniProtKB-UniRule"/>
</dbReference>
<dbReference type="GO" id="GO:0000287">
    <property type="term" value="F:magnesium ion binding"/>
    <property type="evidence" value="ECO:0007669"/>
    <property type="project" value="UniProtKB-UniRule"/>
</dbReference>
<feature type="binding site" evidence="9">
    <location>
        <begin position="118"/>
        <end position="121"/>
    </location>
    <ligand>
        <name>ATP</name>
        <dbReference type="ChEBI" id="CHEBI:30616"/>
    </ligand>
</feature>
<accession>A0A7U4DMH1</accession>
<evidence type="ECO:0000256" key="2">
    <source>
        <dbReference type="ARBA" id="ARBA00022598"/>
    </source>
</evidence>
<feature type="binding site" evidence="9">
    <location>
        <position position="45"/>
    </location>
    <ligand>
        <name>substrate</name>
    </ligand>
</feature>
<dbReference type="InterPro" id="IPR004472">
    <property type="entry name" value="DTB_synth_BioD"/>
</dbReference>
<dbReference type="RefSeq" id="WP_015722749.1">
    <property type="nucleotide sequence ID" value="NC_014972.1"/>
</dbReference>
<dbReference type="GO" id="GO:0005829">
    <property type="term" value="C:cytosol"/>
    <property type="evidence" value="ECO:0007669"/>
    <property type="project" value="TreeGrafter"/>
</dbReference>
<comment type="similarity">
    <text evidence="9">Belongs to the dethiobiotin synthetase family.</text>
</comment>
<dbReference type="UniPathway" id="UPA00078">
    <property type="reaction ID" value="UER00161"/>
</dbReference>
<comment type="caution">
    <text evidence="9">Lacks conserved residue(s) required for the propagation of feature annotation.</text>
</comment>
<keyword evidence="3 9" id="KW-0479">Metal-binding</keyword>
<proteinExistence type="inferred from homology"/>
<feature type="active site" evidence="9">
    <location>
        <position position="41"/>
    </location>
</feature>
<keyword evidence="2 9" id="KW-0436">Ligase</keyword>
<dbReference type="SUPFAM" id="SSF52540">
    <property type="entry name" value="P-loop containing nucleoside triphosphate hydrolases"/>
    <property type="match status" value="1"/>
</dbReference>
<comment type="subunit">
    <text evidence="9">Homodimer.</text>
</comment>
<evidence type="ECO:0000313" key="11">
    <source>
        <dbReference type="Proteomes" id="UP000006365"/>
    </source>
</evidence>
<keyword evidence="5 9" id="KW-0093">Biotin biosynthesis</keyword>
<feature type="binding site" evidence="9">
    <location>
        <position position="118"/>
    </location>
    <ligand>
        <name>Mg(2+)</name>
        <dbReference type="ChEBI" id="CHEBI:18420"/>
    </ligand>
</feature>
<keyword evidence="7 9" id="KW-0460">Magnesium</keyword>
<evidence type="ECO:0000256" key="7">
    <source>
        <dbReference type="ARBA" id="ARBA00022842"/>
    </source>
</evidence>
<comment type="cofactor">
    <cofactor evidence="9">
        <name>Mg(2+)</name>
        <dbReference type="ChEBI" id="CHEBI:18420"/>
    </cofactor>
</comment>
<dbReference type="Proteomes" id="UP000006365">
    <property type="component" value="Chromosome"/>
</dbReference>
<feature type="binding site" evidence="9">
    <location>
        <position position="20"/>
    </location>
    <ligand>
        <name>Mg(2+)</name>
        <dbReference type="ChEBI" id="CHEBI:18420"/>
    </ligand>
</feature>
<dbReference type="PIRSF" id="PIRSF006755">
    <property type="entry name" value="DTB_synth"/>
    <property type="match status" value="1"/>
</dbReference>
<dbReference type="EC" id="6.3.3.3" evidence="9"/>
<dbReference type="NCBIfam" id="TIGR00347">
    <property type="entry name" value="bioD"/>
    <property type="match status" value="1"/>
</dbReference>
<evidence type="ECO:0000256" key="6">
    <source>
        <dbReference type="ARBA" id="ARBA00022840"/>
    </source>
</evidence>
<dbReference type="Gene3D" id="3.40.50.300">
    <property type="entry name" value="P-loop containing nucleotide triphosphate hydrolases"/>
    <property type="match status" value="1"/>
</dbReference>
<sequence length="234" mass="25786">MTAAHVTIAVGGIDTDVGKSYVTGLFARYLIQQGHKVTTLKLVQTGCAETSDDIRLHRQLMGQPLSAFDRDGTTCPYVFPYPASPLLSARMVGRVIEAQVLDRAMATLQEHHDWLLVEGAGGLLVPLNPELLLLDYFAARQLPMLLVCSPRLGSINHTRLSLEAIKARRIPLLGLVYNLFGNHPREIVQDTLLECRKALRDYGFAETLVIVPDARESTSAAWQTLVTAAQQLRS</sequence>
<dbReference type="GO" id="GO:0009102">
    <property type="term" value="P:biotin biosynthetic process"/>
    <property type="evidence" value="ECO:0007669"/>
    <property type="project" value="UniProtKB-UniRule"/>
</dbReference>
<comment type="catalytic activity">
    <reaction evidence="9">
        <text>(7R,8S)-7,8-diammoniononanoate + CO2 + ATP = (4R,5S)-dethiobiotin + ADP + phosphate + 3 H(+)</text>
        <dbReference type="Rhea" id="RHEA:15805"/>
        <dbReference type="ChEBI" id="CHEBI:15378"/>
        <dbReference type="ChEBI" id="CHEBI:16526"/>
        <dbReference type="ChEBI" id="CHEBI:30616"/>
        <dbReference type="ChEBI" id="CHEBI:43474"/>
        <dbReference type="ChEBI" id="CHEBI:149469"/>
        <dbReference type="ChEBI" id="CHEBI:149473"/>
        <dbReference type="ChEBI" id="CHEBI:456216"/>
        <dbReference type="EC" id="6.3.3.3"/>
    </reaction>
</comment>
<evidence type="ECO:0000256" key="3">
    <source>
        <dbReference type="ARBA" id="ARBA00022723"/>
    </source>
</evidence>
<organism evidence="10 11">
    <name type="scientific">Desulfobulbus propionicus (strain ATCC 33891 / DSM 2032 / VKM B-1956 / 1pr3)</name>
    <dbReference type="NCBI Taxonomy" id="577650"/>
    <lineage>
        <taxon>Bacteria</taxon>
        <taxon>Pseudomonadati</taxon>
        <taxon>Thermodesulfobacteriota</taxon>
        <taxon>Desulfobulbia</taxon>
        <taxon>Desulfobulbales</taxon>
        <taxon>Desulfobulbaceae</taxon>
        <taxon>Desulfobulbus</taxon>
    </lineage>
</organism>
<comment type="catalytic activity">
    <reaction evidence="8">
        <text>(7R,8S)-8-amino-7-(carboxyamino)nonanoate + ATP = (4R,5S)-dethiobiotin + ADP + phosphate + H(+)</text>
        <dbReference type="Rhea" id="RHEA:63684"/>
        <dbReference type="ChEBI" id="CHEBI:15378"/>
        <dbReference type="ChEBI" id="CHEBI:30616"/>
        <dbReference type="ChEBI" id="CHEBI:43474"/>
        <dbReference type="ChEBI" id="CHEBI:149470"/>
        <dbReference type="ChEBI" id="CHEBI:149473"/>
        <dbReference type="ChEBI" id="CHEBI:456216"/>
    </reaction>
</comment>
<keyword evidence="6 9" id="KW-0067">ATP-binding</keyword>
<reference evidence="10 11" key="1">
    <citation type="journal article" date="2011" name="Stand. Genomic Sci.">
        <title>Complete genome sequence of Desulfobulbus propionicus type strain (1pr3).</title>
        <authorList>
            <person name="Pagani I."/>
            <person name="Lapidus A."/>
            <person name="Nolan M."/>
            <person name="Lucas S."/>
            <person name="Hammon N."/>
            <person name="Deshpande S."/>
            <person name="Cheng J.F."/>
            <person name="Chertkov O."/>
            <person name="Davenport K."/>
            <person name="Tapia R."/>
            <person name="Han C."/>
            <person name="Goodwin L."/>
            <person name="Pitluck S."/>
            <person name="Liolios K."/>
            <person name="Mavromatis K."/>
            <person name="Ivanova N."/>
            <person name="Mikhailova N."/>
            <person name="Pati A."/>
            <person name="Chen A."/>
            <person name="Palaniappan K."/>
            <person name="Land M."/>
            <person name="Hauser L."/>
            <person name="Chang Y.J."/>
            <person name="Jeffries C.D."/>
            <person name="Detter J.C."/>
            <person name="Brambilla E."/>
            <person name="Kannan K.P."/>
            <person name="Djao O.D."/>
            <person name="Rohde M."/>
            <person name="Pukall R."/>
            <person name="Spring S."/>
            <person name="Goker M."/>
            <person name="Sikorski J."/>
            <person name="Woyke T."/>
            <person name="Bristow J."/>
            <person name="Eisen J.A."/>
            <person name="Markowitz V."/>
            <person name="Hugenholtz P."/>
            <person name="Kyrpides N.C."/>
            <person name="Klenk H.P."/>
        </authorList>
    </citation>
    <scope>NUCLEOTIDE SEQUENCE [LARGE SCALE GENOMIC DNA]</scope>
    <source>
        <strain evidence="11">ATCC 33891 / DSM 2032 / 1pr3</strain>
    </source>
</reference>
<protein>
    <recommendedName>
        <fullName evidence="9">ATP-dependent dethiobiotin synthetase BioD</fullName>
        <ecNumber evidence="9">6.3.3.3</ecNumber>
    </recommendedName>
    <alternativeName>
        <fullName evidence="9">DTB synthetase</fullName>
        <shortName evidence="9">DTBS</shortName>
    </alternativeName>
    <alternativeName>
        <fullName evidence="9">Dethiobiotin synthase</fullName>
    </alternativeName>
</protein>
<comment type="pathway">
    <text evidence="9">Cofactor biosynthesis; biotin biosynthesis; biotin from 7,8-diaminononanoate: step 1/2.</text>
</comment>
<dbReference type="HAMAP" id="MF_00336">
    <property type="entry name" value="BioD"/>
    <property type="match status" value="1"/>
</dbReference>
<dbReference type="PANTHER" id="PTHR43210:SF2">
    <property type="entry name" value="ATP-DEPENDENT DETHIOBIOTIN SYNTHETASE BIOD 2"/>
    <property type="match status" value="1"/>
</dbReference>
<comment type="function">
    <text evidence="9">Catalyzes a mechanistically unusual reaction, the ATP-dependent insertion of CO2 between the N7 and N8 nitrogen atoms of 7,8-diaminopelargonic acid (DAPA, also called 7,8-diammoniononanoate) to form a ureido ring.</text>
</comment>
<evidence type="ECO:0000256" key="8">
    <source>
        <dbReference type="ARBA" id="ARBA00047386"/>
    </source>
</evidence>
<keyword evidence="1 9" id="KW-0963">Cytoplasm</keyword>
<comment type="subcellular location">
    <subcellularLocation>
        <location evidence="9">Cytoplasm</location>
    </subcellularLocation>
</comment>
<gene>
    <name evidence="9" type="primary">bioD</name>
    <name evidence="10" type="ordered locus">Despr_0007</name>
</gene>
<dbReference type="AlphaFoldDB" id="A0A7U4DMH1"/>